<dbReference type="AlphaFoldDB" id="A0A4C1ZK84"/>
<dbReference type="EMBL" id="BGZK01001853">
    <property type="protein sequence ID" value="GBP87339.1"/>
    <property type="molecule type" value="Genomic_DNA"/>
</dbReference>
<reference evidence="1 2" key="1">
    <citation type="journal article" date="2019" name="Commun. Biol.">
        <title>The bagworm genome reveals a unique fibroin gene that provides high tensile strength.</title>
        <authorList>
            <person name="Kono N."/>
            <person name="Nakamura H."/>
            <person name="Ohtoshi R."/>
            <person name="Tomita M."/>
            <person name="Numata K."/>
            <person name="Arakawa K."/>
        </authorList>
    </citation>
    <scope>NUCLEOTIDE SEQUENCE [LARGE SCALE GENOMIC DNA]</scope>
</reference>
<keyword evidence="2" id="KW-1185">Reference proteome</keyword>
<comment type="caution">
    <text evidence="1">The sequence shown here is derived from an EMBL/GenBank/DDBJ whole genome shotgun (WGS) entry which is preliminary data.</text>
</comment>
<name>A0A4C1ZK84_EUMVA</name>
<dbReference type="Proteomes" id="UP000299102">
    <property type="component" value="Unassembled WGS sequence"/>
</dbReference>
<sequence length="130" mass="14211">MGIAVKKLQFRWRWGMFVVRTAFRNKSGGERGQRVKAEEQRAAAACPRDARALGERLPAALLKRLPGQTFRKQAVDEALCLLRHGLGIAGRVHDRRPAPVASASVGERTLSPGSLSGGISIAHRRSSNFK</sequence>
<evidence type="ECO:0000313" key="2">
    <source>
        <dbReference type="Proteomes" id="UP000299102"/>
    </source>
</evidence>
<proteinExistence type="predicted"/>
<evidence type="ECO:0000313" key="1">
    <source>
        <dbReference type="EMBL" id="GBP87339.1"/>
    </source>
</evidence>
<organism evidence="1 2">
    <name type="scientific">Eumeta variegata</name>
    <name type="common">Bagworm moth</name>
    <name type="synonym">Eumeta japonica</name>
    <dbReference type="NCBI Taxonomy" id="151549"/>
    <lineage>
        <taxon>Eukaryota</taxon>
        <taxon>Metazoa</taxon>
        <taxon>Ecdysozoa</taxon>
        <taxon>Arthropoda</taxon>
        <taxon>Hexapoda</taxon>
        <taxon>Insecta</taxon>
        <taxon>Pterygota</taxon>
        <taxon>Neoptera</taxon>
        <taxon>Endopterygota</taxon>
        <taxon>Lepidoptera</taxon>
        <taxon>Glossata</taxon>
        <taxon>Ditrysia</taxon>
        <taxon>Tineoidea</taxon>
        <taxon>Psychidae</taxon>
        <taxon>Oiketicinae</taxon>
        <taxon>Eumeta</taxon>
    </lineage>
</organism>
<accession>A0A4C1ZK84</accession>
<gene>
    <name evidence="1" type="ORF">EVAR_17484_1</name>
</gene>
<protein>
    <submittedName>
        <fullName evidence="1">Uncharacterized protein</fullName>
    </submittedName>
</protein>